<sequence length="124" mass="13470">MDERTRLLTSAMKLMSEHGIVVLGTVASGIALGPEGALFGGLLAGAALGVSSLIRSPWWRRVATMLISNLTVLYPFLRERMHVLDDLLQYIAELLMRLLQRAGLIEGSHVRPLANRDGPPPPAC</sequence>
<feature type="transmembrane region" description="Helical" evidence="1">
    <location>
        <begin position="58"/>
        <end position="77"/>
    </location>
</feature>
<evidence type="ECO:0000313" key="5">
    <source>
        <dbReference type="EMBL" id="JAP97849.1"/>
    </source>
</evidence>
<organism evidence="2">
    <name type="scientific">Lygus hesperus</name>
    <name type="common">Western plant bug</name>
    <dbReference type="NCBI Taxonomy" id="30085"/>
    <lineage>
        <taxon>Eukaryota</taxon>
        <taxon>Metazoa</taxon>
        <taxon>Ecdysozoa</taxon>
        <taxon>Arthropoda</taxon>
        <taxon>Hexapoda</taxon>
        <taxon>Insecta</taxon>
        <taxon>Pterygota</taxon>
        <taxon>Neoptera</taxon>
        <taxon>Paraneoptera</taxon>
        <taxon>Hemiptera</taxon>
        <taxon>Heteroptera</taxon>
        <taxon>Panheteroptera</taxon>
        <taxon>Cimicomorpha</taxon>
        <taxon>Miridae</taxon>
        <taxon>Mirini</taxon>
        <taxon>Lygus</taxon>
    </lineage>
</organism>
<keyword evidence="1" id="KW-0812">Transmembrane</keyword>
<dbReference type="EMBL" id="GBHO01008113">
    <property type="protein sequence ID" value="JAG35491.1"/>
    <property type="molecule type" value="Transcribed_RNA"/>
</dbReference>
<reference evidence="4" key="3">
    <citation type="submission" date="2014-09" db="EMBL/GenBank/DDBJ databases">
        <authorList>
            <person name="Magalhaes I.L.F."/>
            <person name="Oliveira U."/>
            <person name="Santos F.R."/>
            <person name="Vidigal T.H.D.A."/>
            <person name="Brescovit A.D."/>
            <person name="Santos A.J."/>
        </authorList>
    </citation>
    <scope>NUCLEOTIDE SEQUENCE</scope>
</reference>
<gene>
    <name evidence="2" type="primary">rpap2_1</name>
    <name evidence="3" type="synonym">rpap2_2</name>
    <name evidence="3" type="ORF">CM83_45442</name>
    <name evidence="2" type="ORF">CM83_45443</name>
    <name evidence="5" type="ORF">g.59538</name>
</gene>
<feature type="transmembrane region" description="Helical" evidence="1">
    <location>
        <begin position="20"/>
        <end position="46"/>
    </location>
</feature>
<reference evidence="2" key="2">
    <citation type="submission" date="2014-07" db="EMBL/GenBank/DDBJ databases">
        <authorList>
            <person name="Hull J."/>
        </authorList>
    </citation>
    <scope>NUCLEOTIDE SEQUENCE</scope>
</reference>
<evidence type="ECO:0000313" key="2">
    <source>
        <dbReference type="EMBL" id="JAG35489.1"/>
    </source>
</evidence>
<protein>
    <submittedName>
        <fullName evidence="2">Putative RNA polymerase II subunit B1 CTD phosphatase rpap2</fullName>
    </submittedName>
</protein>
<evidence type="ECO:0000256" key="1">
    <source>
        <dbReference type="SAM" id="Phobius"/>
    </source>
</evidence>
<reference evidence="2" key="1">
    <citation type="journal article" date="2014" name="PLoS ONE">
        <title>Transcriptome-Based Identification of ABC Transporters in the Western Tarnished Plant Bug Lygus hesperus.</title>
        <authorList>
            <person name="Hull J.J."/>
            <person name="Chaney K."/>
            <person name="Geib S.M."/>
            <person name="Fabrick J.A."/>
            <person name="Brent C.S."/>
            <person name="Walsh D."/>
            <person name="Lavine L.C."/>
        </authorList>
    </citation>
    <scope>NUCLEOTIDE SEQUENCE</scope>
</reference>
<evidence type="ECO:0000313" key="4">
    <source>
        <dbReference type="EMBL" id="JAG49396.1"/>
    </source>
</evidence>
<dbReference type="EMBL" id="GBRD01016429">
    <property type="protein sequence ID" value="JAG49397.1"/>
    <property type="molecule type" value="Transcribed_RNA"/>
</dbReference>
<dbReference type="EMBL" id="GBRD01016430">
    <property type="protein sequence ID" value="JAG49396.1"/>
    <property type="molecule type" value="Transcribed_RNA"/>
</dbReference>
<proteinExistence type="predicted"/>
<accession>A0A0A9YTI6</accession>
<reference evidence="5" key="4">
    <citation type="journal article" date="2016" name="Gigascience">
        <title>De novo construction of an expanded transcriptome assembly for the western tarnished plant bug, Lygus hesperus.</title>
        <authorList>
            <person name="Tassone E.E."/>
            <person name="Geib S.M."/>
            <person name="Hall B."/>
            <person name="Fabrick J.A."/>
            <person name="Brent C.S."/>
            <person name="Hull J.J."/>
        </authorList>
    </citation>
    <scope>NUCLEOTIDE SEQUENCE</scope>
</reference>
<evidence type="ECO:0000313" key="3">
    <source>
        <dbReference type="EMBL" id="JAG35491.1"/>
    </source>
</evidence>
<name>A0A0A9YTI6_LYGHE</name>
<dbReference type="AlphaFoldDB" id="A0A0A9YTI6"/>
<keyword evidence="1" id="KW-1133">Transmembrane helix</keyword>
<dbReference type="EMBL" id="GBHO01008115">
    <property type="protein sequence ID" value="JAG35489.1"/>
    <property type="molecule type" value="Transcribed_RNA"/>
</dbReference>
<keyword evidence="1" id="KW-0472">Membrane</keyword>
<dbReference type="EMBL" id="GDHC01020779">
    <property type="protein sequence ID" value="JAP97849.1"/>
    <property type="molecule type" value="Transcribed_RNA"/>
</dbReference>